<dbReference type="InterPro" id="IPR012349">
    <property type="entry name" value="Split_barrel_FMN-bd"/>
</dbReference>
<dbReference type="RefSeq" id="XP_005845254.1">
    <property type="nucleotide sequence ID" value="XM_005845192.1"/>
</dbReference>
<dbReference type="GO" id="GO:0005737">
    <property type="term" value="C:cytoplasm"/>
    <property type="evidence" value="ECO:0007669"/>
    <property type="project" value="UniProtKB-ARBA"/>
</dbReference>
<dbReference type="FunCoup" id="E1ZLL2">
    <property type="interactions" value="185"/>
</dbReference>
<dbReference type="SUPFAM" id="SSF50475">
    <property type="entry name" value="FMN-binding split barrel"/>
    <property type="match status" value="1"/>
</dbReference>
<dbReference type="Proteomes" id="UP000008141">
    <property type="component" value="Unassembled WGS sequence"/>
</dbReference>
<dbReference type="OMA" id="AQTPYCR"/>
<dbReference type="AlphaFoldDB" id="E1ZLL2"/>
<dbReference type="eggNOG" id="KOG3374">
    <property type="taxonomic scope" value="Eukaryota"/>
</dbReference>
<sequence>MGGVLRTLTVLLAVGALLAGVCAAPWPLQQRLACPELPRPQYTDYAKMARWLVHQLEWGTVSTISRHLGGTPFGNALSFGDGPRCQPTGRLLFYLTTMDATAQDLAYNSNASLTICEAQLEGSCSGVDPEDPTCAKLSLSGSLERVPAGQVEEAERLLFSRHPDMRGWPAGHAFHIYELHIATARLLDWFGGAHDISAPEYFAAELRDHSGEAIA</sequence>
<evidence type="ECO:0000259" key="2">
    <source>
        <dbReference type="Pfam" id="PF13883"/>
    </source>
</evidence>
<feature type="signal peptide" evidence="1">
    <location>
        <begin position="1"/>
        <end position="23"/>
    </location>
</feature>
<dbReference type="PANTHER" id="PTHR13343:SF17">
    <property type="entry name" value="CELLULAR REPRESSOR OF E1A-STIMULATED GENES, ISOFORM A"/>
    <property type="match status" value="1"/>
</dbReference>
<dbReference type="Gene3D" id="2.30.110.10">
    <property type="entry name" value="Electron Transport, Fmn-binding Protein, Chain A"/>
    <property type="match status" value="1"/>
</dbReference>
<dbReference type="OrthoDB" id="46836at2759"/>
<reference evidence="3 4" key="1">
    <citation type="journal article" date="2010" name="Plant Cell">
        <title>The Chlorella variabilis NC64A genome reveals adaptation to photosymbiosis, coevolution with viruses, and cryptic sex.</title>
        <authorList>
            <person name="Blanc G."/>
            <person name="Duncan G."/>
            <person name="Agarkova I."/>
            <person name="Borodovsky M."/>
            <person name="Gurnon J."/>
            <person name="Kuo A."/>
            <person name="Lindquist E."/>
            <person name="Lucas S."/>
            <person name="Pangilinan J."/>
            <person name="Polle J."/>
            <person name="Salamov A."/>
            <person name="Terry A."/>
            <person name="Yamada T."/>
            <person name="Dunigan D.D."/>
            <person name="Grigoriev I.V."/>
            <person name="Claverie J.M."/>
            <person name="Van Etten J.L."/>
        </authorList>
    </citation>
    <scope>NUCLEOTIDE SEQUENCE [LARGE SCALE GENOMIC DNA]</scope>
    <source>
        <strain evidence="3 4">NC64A</strain>
    </source>
</reference>
<accession>E1ZLL2</accession>
<dbReference type="InterPro" id="IPR055343">
    <property type="entry name" value="CREG_beta-barrel"/>
</dbReference>
<dbReference type="KEGG" id="cvr:CHLNCDRAFT_136925"/>
<dbReference type="Pfam" id="PF13883">
    <property type="entry name" value="CREG_beta-barrel"/>
    <property type="match status" value="1"/>
</dbReference>
<evidence type="ECO:0000256" key="1">
    <source>
        <dbReference type="SAM" id="SignalP"/>
    </source>
</evidence>
<protein>
    <recommendedName>
        <fullName evidence="2">CREG-like beta-barrel domain-containing protein</fullName>
    </recommendedName>
</protein>
<dbReference type="PANTHER" id="PTHR13343">
    <property type="entry name" value="CREG1 PROTEIN"/>
    <property type="match status" value="1"/>
</dbReference>
<dbReference type="EMBL" id="GL433852">
    <property type="protein sequence ID" value="EFN53152.1"/>
    <property type="molecule type" value="Genomic_DNA"/>
</dbReference>
<name>E1ZLL2_CHLVA</name>
<proteinExistence type="predicted"/>
<evidence type="ECO:0000313" key="4">
    <source>
        <dbReference type="Proteomes" id="UP000008141"/>
    </source>
</evidence>
<feature type="chain" id="PRO_5003156068" description="CREG-like beta-barrel domain-containing protein" evidence="1">
    <location>
        <begin position="24"/>
        <end position="215"/>
    </location>
</feature>
<keyword evidence="4" id="KW-1185">Reference proteome</keyword>
<evidence type="ECO:0000313" key="3">
    <source>
        <dbReference type="EMBL" id="EFN53152.1"/>
    </source>
</evidence>
<feature type="domain" description="CREG-like beta-barrel" evidence="2">
    <location>
        <begin position="40"/>
        <end position="202"/>
    </location>
</feature>
<dbReference type="GeneID" id="17352696"/>
<organism evidence="4">
    <name type="scientific">Chlorella variabilis</name>
    <name type="common">Green alga</name>
    <dbReference type="NCBI Taxonomy" id="554065"/>
    <lineage>
        <taxon>Eukaryota</taxon>
        <taxon>Viridiplantae</taxon>
        <taxon>Chlorophyta</taxon>
        <taxon>core chlorophytes</taxon>
        <taxon>Trebouxiophyceae</taxon>
        <taxon>Chlorellales</taxon>
        <taxon>Chlorellaceae</taxon>
        <taxon>Chlorella clade</taxon>
        <taxon>Chlorella</taxon>
    </lineage>
</organism>
<keyword evidence="1" id="KW-0732">Signal</keyword>
<dbReference type="InParanoid" id="E1ZLL2"/>
<gene>
    <name evidence="3" type="ORF">CHLNCDRAFT_136925</name>
</gene>